<feature type="transmembrane region" description="Helical" evidence="7">
    <location>
        <begin position="51"/>
        <end position="73"/>
    </location>
</feature>
<sequence>MTPLAVALLAGALTLALSLSLPIAVKPWLVRLGIMDVPNERSSHERPVLRGLGLAVLIAMLVGGVFAVVLFAVPGWGGHAVWDALLVVVIGSLLAGMLGLAEDLRGISVPVRSAALLLIAAGSAVGVLFAAGQFGGAGLGHGPGLAGGDVRPLVGPLAGVDPLSSVTVSTEPLPFWGAAVLVVYAVLFISSYINVANFMDGLNGISGFHGVIAGLTFGVVGWVQDMPWLVAAGLVLAAGFAGFLPWNLTKPGAFMGDVGSYLLGGATALTSFAALVSGAPLLATIGPMVIYFGDVGVTLVKRVRAGKRWDEPHKEHTYQRIQQRGYTHVQASGLTAACTLAASVLGVASCCTPLWGTLVLLAGGFAVLLVYLALPRLLPDRSAAIQH</sequence>
<evidence type="ECO:0000256" key="2">
    <source>
        <dbReference type="ARBA" id="ARBA00022475"/>
    </source>
</evidence>
<proteinExistence type="predicted"/>
<evidence type="ECO:0000313" key="8">
    <source>
        <dbReference type="EMBL" id="MBL3689016.1"/>
    </source>
</evidence>
<evidence type="ECO:0000256" key="5">
    <source>
        <dbReference type="ARBA" id="ARBA00022989"/>
    </source>
</evidence>
<keyword evidence="3" id="KW-0808">Transferase</keyword>
<keyword evidence="5 7" id="KW-1133">Transmembrane helix</keyword>
<feature type="transmembrane region" description="Helical" evidence="7">
    <location>
        <begin position="202"/>
        <end position="222"/>
    </location>
</feature>
<evidence type="ECO:0000256" key="7">
    <source>
        <dbReference type="SAM" id="Phobius"/>
    </source>
</evidence>
<organism evidence="8 9">
    <name type="scientific">Leucobacter chromiireducens subsp. chromiireducens</name>
    <dbReference type="NCBI Taxonomy" id="660067"/>
    <lineage>
        <taxon>Bacteria</taxon>
        <taxon>Bacillati</taxon>
        <taxon>Actinomycetota</taxon>
        <taxon>Actinomycetes</taxon>
        <taxon>Micrococcales</taxon>
        <taxon>Microbacteriaceae</taxon>
        <taxon>Leucobacter</taxon>
    </lineage>
</organism>
<evidence type="ECO:0000256" key="4">
    <source>
        <dbReference type="ARBA" id="ARBA00022692"/>
    </source>
</evidence>
<evidence type="ECO:0000256" key="6">
    <source>
        <dbReference type="ARBA" id="ARBA00023136"/>
    </source>
</evidence>
<feature type="transmembrane region" description="Helical" evidence="7">
    <location>
        <begin position="354"/>
        <end position="374"/>
    </location>
</feature>
<keyword evidence="2" id="KW-1003">Cell membrane</keyword>
<dbReference type="InterPro" id="IPR000715">
    <property type="entry name" value="Glycosyl_transferase_4"/>
</dbReference>
<name>A0ABS1SQ33_9MICO</name>
<dbReference type="PANTHER" id="PTHR22926:SF3">
    <property type="entry name" value="UNDECAPRENYL-PHOSPHATE ALPHA-N-ACETYLGLUCOSAMINYL 1-PHOSPHATE TRANSFERASE"/>
    <property type="match status" value="1"/>
</dbReference>
<evidence type="ECO:0000256" key="1">
    <source>
        <dbReference type="ARBA" id="ARBA00004651"/>
    </source>
</evidence>
<reference evidence="8 9" key="1">
    <citation type="submission" date="2018-09" db="EMBL/GenBank/DDBJ databases">
        <title>Comparative genomics of Leucobacter spp.</title>
        <authorList>
            <person name="Reis A.C."/>
            <person name="Kolvenbach B.A."/>
            <person name="Corvini P.F.X."/>
            <person name="Nunes O.C."/>
        </authorList>
    </citation>
    <scope>NUCLEOTIDE SEQUENCE [LARGE SCALE GENOMIC DNA]</scope>
    <source>
        <strain evidence="8 9">L-1</strain>
    </source>
</reference>
<feature type="transmembrane region" description="Helical" evidence="7">
    <location>
        <begin position="258"/>
        <end position="275"/>
    </location>
</feature>
<gene>
    <name evidence="8" type="ORF">D3226_03465</name>
</gene>
<dbReference type="Pfam" id="PF00953">
    <property type="entry name" value="Glycos_transf_4"/>
    <property type="match status" value="1"/>
</dbReference>
<comment type="subcellular location">
    <subcellularLocation>
        <location evidence="1">Cell membrane</location>
        <topology evidence="1">Multi-pass membrane protein</topology>
    </subcellularLocation>
</comment>
<keyword evidence="6 7" id="KW-0472">Membrane</keyword>
<feature type="transmembrane region" description="Helical" evidence="7">
    <location>
        <begin position="79"/>
        <end position="101"/>
    </location>
</feature>
<comment type="caution">
    <text evidence="8">The sequence shown here is derived from an EMBL/GenBank/DDBJ whole genome shotgun (WGS) entry which is preliminary data.</text>
</comment>
<evidence type="ECO:0000256" key="3">
    <source>
        <dbReference type="ARBA" id="ARBA00022679"/>
    </source>
</evidence>
<feature type="transmembrane region" description="Helical" evidence="7">
    <location>
        <begin position="281"/>
        <end position="300"/>
    </location>
</feature>
<evidence type="ECO:0000313" key="9">
    <source>
        <dbReference type="Proteomes" id="UP001646141"/>
    </source>
</evidence>
<dbReference type="RefSeq" id="WP_202381000.1">
    <property type="nucleotide sequence ID" value="NZ_BAAAMA010000004.1"/>
</dbReference>
<dbReference type="PANTHER" id="PTHR22926">
    <property type="entry name" value="PHOSPHO-N-ACETYLMURAMOYL-PENTAPEPTIDE-TRANSFERASE"/>
    <property type="match status" value="1"/>
</dbReference>
<dbReference type="EMBL" id="QYAD01000001">
    <property type="protein sequence ID" value="MBL3689016.1"/>
    <property type="molecule type" value="Genomic_DNA"/>
</dbReference>
<feature type="transmembrane region" description="Helical" evidence="7">
    <location>
        <begin position="329"/>
        <end position="348"/>
    </location>
</feature>
<feature type="transmembrane region" description="Helical" evidence="7">
    <location>
        <begin position="173"/>
        <end position="195"/>
    </location>
</feature>
<dbReference type="Proteomes" id="UP001646141">
    <property type="component" value="Unassembled WGS sequence"/>
</dbReference>
<protein>
    <submittedName>
        <fullName evidence="8">UDP-phosphate alpha-N-acetyl-D-fucosaminephosphotransferase</fullName>
    </submittedName>
</protein>
<keyword evidence="4 7" id="KW-0812">Transmembrane</keyword>
<keyword evidence="9" id="KW-1185">Reference proteome</keyword>
<feature type="transmembrane region" description="Helical" evidence="7">
    <location>
        <begin position="6"/>
        <end position="30"/>
    </location>
</feature>
<feature type="transmembrane region" description="Helical" evidence="7">
    <location>
        <begin position="113"/>
        <end position="134"/>
    </location>
</feature>
<feature type="transmembrane region" description="Helical" evidence="7">
    <location>
        <begin position="228"/>
        <end position="246"/>
    </location>
</feature>
<accession>A0ABS1SQ33</accession>